<evidence type="ECO:0000259" key="4">
    <source>
        <dbReference type="Pfam" id="PF00962"/>
    </source>
</evidence>
<dbReference type="InterPro" id="IPR006330">
    <property type="entry name" value="Ado/ade_deaminase"/>
</dbReference>
<evidence type="ECO:0000256" key="2">
    <source>
        <dbReference type="ARBA" id="ARBA00022723"/>
    </source>
</evidence>
<dbReference type="RefSeq" id="XP_045282069.1">
    <property type="nucleotide sequence ID" value="XM_045423097.1"/>
</dbReference>
<dbReference type="EMBL" id="EQ999980">
    <property type="protein sequence ID" value="OAT02342.1"/>
    <property type="molecule type" value="Genomic_DNA"/>
</dbReference>
<dbReference type="Proteomes" id="UP000002039">
    <property type="component" value="Unassembled WGS sequence"/>
</dbReference>
<dbReference type="PANTHER" id="PTHR11409">
    <property type="entry name" value="ADENOSINE DEAMINASE"/>
    <property type="match status" value="1"/>
</dbReference>
<organism evidence="5 6">
    <name type="scientific">Ajellomyces dermatitidis (strain ER-3 / ATCC MYA-2586)</name>
    <name type="common">Blastomyces dermatitidis</name>
    <dbReference type="NCBI Taxonomy" id="559297"/>
    <lineage>
        <taxon>Eukaryota</taxon>
        <taxon>Fungi</taxon>
        <taxon>Dikarya</taxon>
        <taxon>Ascomycota</taxon>
        <taxon>Pezizomycotina</taxon>
        <taxon>Eurotiomycetes</taxon>
        <taxon>Eurotiomycetidae</taxon>
        <taxon>Onygenales</taxon>
        <taxon>Ajellomycetaceae</taxon>
        <taxon>Blastomyces</taxon>
    </lineage>
</organism>
<evidence type="ECO:0000256" key="1">
    <source>
        <dbReference type="ARBA" id="ARBA00001947"/>
    </source>
</evidence>
<dbReference type="InterPro" id="IPR001365">
    <property type="entry name" value="A_deaminase_dom"/>
</dbReference>
<feature type="domain" description="Adenosine deaminase" evidence="4">
    <location>
        <begin position="275"/>
        <end position="574"/>
    </location>
</feature>
<keyword evidence="6" id="KW-1185">Reference proteome</keyword>
<dbReference type="GeneID" id="69029061"/>
<evidence type="ECO:0000313" key="6">
    <source>
        <dbReference type="Proteomes" id="UP000002039"/>
    </source>
</evidence>
<reference evidence="6" key="1">
    <citation type="journal article" date="2015" name="PLoS Genet.">
        <title>The dynamic genome and transcriptome of the human fungal pathogen Blastomyces and close relative Emmonsia.</title>
        <authorList>
            <person name="Munoz J.F."/>
            <person name="Gauthier G.M."/>
            <person name="Desjardins C.A."/>
            <person name="Gallo J.E."/>
            <person name="Holder J."/>
            <person name="Sullivan T.D."/>
            <person name="Marty A.J."/>
            <person name="Carmen J.C."/>
            <person name="Chen Z."/>
            <person name="Ding L."/>
            <person name="Gujja S."/>
            <person name="Magrini V."/>
            <person name="Misas E."/>
            <person name="Mitreva M."/>
            <person name="Priest M."/>
            <person name="Saif S."/>
            <person name="Whiston E.A."/>
            <person name="Young S."/>
            <person name="Zeng Q."/>
            <person name="Goldman W.E."/>
            <person name="Mardis E.R."/>
            <person name="Taylor J.W."/>
            <person name="McEwen J.G."/>
            <person name="Clay O.K."/>
            <person name="Klein B.S."/>
            <person name="Cuomo C.A."/>
        </authorList>
    </citation>
    <scope>NUCLEOTIDE SEQUENCE [LARGE SCALE GENOMIC DNA]</scope>
    <source>
        <strain evidence="6">ER-3 / ATCC MYA-2586</strain>
    </source>
</reference>
<dbReference type="PANTHER" id="PTHR11409:SF39">
    <property type="entry name" value="ADENOSINE DEAMINASE 2"/>
    <property type="match status" value="1"/>
</dbReference>
<name>A0ABX2VYX3_AJEDR</name>
<dbReference type="SUPFAM" id="SSF51556">
    <property type="entry name" value="Metallo-dependent hydrolases"/>
    <property type="match status" value="1"/>
</dbReference>
<keyword evidence="2" id="KW-0479">Metal-binding</keyword>
<dbReference type="Gene3D" id="3.20.20.140">
    <property type="entry name" value="Metal-dependent hydrolases"/>
    <property type="match status" value="1"/>
</dbReference>
<keyword evidence="3" id="KW-0378">Hydrolase</keyword>
<gene>
    <name evidence="5" type="ORF">BDCG_07304</name>
</gene>
<dbReference type="InterPro" id="IPR032466">
    <property type="entry name" value="Metal_Hydrolase"/>
</dbReference>
<dbReference type="Pfam" id="PF00962">
    <property type="entry name" value="A_deaminase"/>
    <property type="match status" value="1"/>
</dbReference>
<comment type="cofactor">
    <cofactor evidence="1">
        <name>Zn(2+)</name>
        <dbReference type="ChEBI" id="CHEBI:29105"/>
    </cofactor>
</comment>
<sequence length="613" mass="69379">MDGSRRDRFCATVSKARCHFLGHSLFYINSTIASHRSQNSDTRQFLASNLYRPSFSMGSSIPSCIPGDVSSAISKHLQNRQELILQERGSRSDADFRRSLSPTAQKACDIVQRIRREEQNATWRQAQYDKDDEELYPGMMFILAKARMESTKLWKIACRMPKGALLHCHMGAMVDLGWLYEKTLATPGMHFYSPLPLDTESNRSKAAVQFTYSKAAPKETASVWTSGYQPGTLIEANVAADSFPDGGREGFISWLKDRTSIIAKESIEHHLGVDAIWRKFTSAFIILGSIIYYEPILRAFIQKLLETIANDGVQWVELRDAFVDPYRRENEDVPSGDFNEMVRAIGEEIEKFKATKRGENFWGGRIIWTALRQMGTENIIKNMQNCIRAKKAHPHLIAGFDLVGQEDMGRTLKDLTPELLWFRQRCVEEKLEIPFFFHAGECLGDGDSTDDNLYDAILLGTRRIGHGFSLYKHPVLIDMVKEKKILIESCPISNEVLRLTATVLAHPLPALLARGVPASLSNDDPALLGQGTSGMSHDFWSALQGWENLGLAGLGSLAENSVRWGIYEDQTEEEWLRDIERGADGSGIRAEKMKCWQKSWERFCQWIVDEYGD</sequence>
<evidence type="ECO:0000256" key="3">
    <source>
        <dbReference type="ARBA" id="ARBA00022801"/>
    </source>
</evidence>
<evidence type="ECO:0000313" key="5">
    <source>
        <dbReference type="EMBL" id="OAT02342.1"/>
    </source>
</evidence>
<proteinExistence type="predicted"/>
<protein>
    <submittedName>
        <fullName evidence="5">Adenosine deaminase</fullName>
    </submittedName>
</protein>
<accession>A0ABX2VYX3</accession>